<protein>
    <submittedName>
        <fullName evidence="1">Uncharacterized protein</fullName>
    </submittedName>
</protein>
<accession>A0A5J9UN73</accession>
<proteinExistence type="predicted"/>
<organism evidence="1 2">
    <name type="scientific">Eragrostis curvula</name>
    <name type="common">weeping love grass</name>
    <dbReference type="NCBI Taxonomy" id="38414"/>
    <lineage>
        <taxon>Eukaryota</taxon>
        <taxon>Viridiplantae</taxon>
        <taxon>Streptophyta</taxon>
        <taxon>Embryophyta</taxon>
        <taxon>Tracheophyta</taxon>
        <taxon>Spermatophyta</taxon>
        <taxon>Magnoliopsida</taxon>
        <taxon>Liliopsida</taxon>
        <taxon>Poales</taxon>
        <taxon>Poaceae</taxon>
        <taxon>PACMAD clade</taxon>
        <taxon>Chloridoideae</taxon>
        <taxon>Eragrostideae</taxon>
        <taxon>Eragrostidinae</taxon>
        <taxon>Eragrostis</taxon>
    </lineage>
</organism>
<dbReference type="AlphaFoldDB" id="A0A5J9UN73"/>
<dbReference type="Proteomes" id="UP000324897">
    <property type="component" value="Chromosome 2"/>
</dbReference>
<comment type="caution">
    <text evidence="1">The sequence shown here is derived from an EMBL/GenBank/DDBJ whole genome shotgun (WGS) entry which is preliminary data.</text>
</comment>
<dbReference type="Gramene" id="TVU25203">
    <property type="protein sequence ID" value="TVU25203"/>
    <property type="gene ID" value="EJB05_27691"/>
</dbReference>
<dbReference type="EMBL" id="RWGY01000013">
    <property type="protein sequence ID" value="TVU25203.1"/>
    <property type="molecule type" value="Genomic_DNA"/>
</dbReference>
<sequence length="71" mass="8131">MQSTPRKGSSLNVGIDNLRMKKRVNAKLRMVQVQEVEQARVKEKKEMQNKQAKTDAKLHLLLSQLRASQAD</sequence>
<evidence type="ECO:0000313" key="2">
    <source>
        <dbReference type="Proteomes" id="UP000324897"/>
    </source>
</evidence>
<gene>
    <name evidence="1" type="ORF">EJB05_27691</name>
</gene>
<keyword evidence="2" id="KW-1185">Reference proteome</keyword>
<feature type="non-terminal residue" evidence="1">
    <location>
        <position position="1"/>
    </location>
</feature>
<evidence type="ECO:0000313" key="1">
    <source>
        <dbReference type="EMBL" id="TVU25203.1"/>
    </source>
</evidence>
<reference evidence="1 2" key="1">
    <citation type="journal article" date="2019" name="Sci. Rep.">
        <title>A high-quality genome of Eragrostis curvula grass provides insights into Poaceae evolution and supports new strategies to enhance forage quality.</title>
        <authorList>
            <person name="Carballo J."/>
            <person name="Santos B.A.C.M."/>
            <person name="Zappacosta D."/>
            <person name="Garbus I."/>
            <person name="Selva J.P."/>
            <person name="Gallo C.A."/>
            <person name="Diaz A."/>
            <person name="Albertini E."/>
            <person name="Caccamo M."/>
            <person name="Echenique V."/>
        </authorList>
    </citation>
    <scope>NUCLEOTIDE SEQUENCE [LARGE SCALE GENOMIC DNA]</scope>
    <source>
        <strain evidence="2">cv. Victoria</strain>
        <tissue evidence="1">Leaf</tissue>
    </source>
</reference>
<feature type="non-terminal residue" evidence="1">
    <location>
        <position position="71"/>
    </location>
</feature>
<name>A0A5J9UN73_9POAL</name>